<evidence type="ECO:0000313" key="2">
    <source>
        <dbReference type="EMBL" id="GEU57210.1"/>
    </source>
</evidence>
<dbReference type="EMBL" id="BKCJ010003792">
    <property type="protein sequence ID" value="GEU57210.1"/>
    <property type="molecule type" value="Genomic_DNA"/>
</dbReference>
<accession>A0A6L2L7W5</accession>
<reference evidence="2" key="1">
    <citation type="journal article" date="2019" name="Sci. Rep.">
        <title>Draft genome of Tanacetum cinerariifolium, the natural source of mosquito coil.</title>
        <authorList>
            <person name="Yamashiro T."/>
            <person name="Shiraishi A."/>
            <person name="Satake H."/>
            <person name="Nakayama K."/>
        </authorList>
    </citation>
    <scope>NUCLEOTIDE SEQUENCE</scope>
</reference>
<comment type="caution">
    <text evidence="2">The sequence shown here is derived from an EMBL/GenBank/DDBJ whole genome shotgun (WGS) entry which is preliminary data.</text>
</comment>
<sequence>MQDDELEPAKLKEVVDVVTTAKLMTEVVTAATIIAATTPITATPSAARRRKGVVIRDPEETATPSIIIHSEPKSKDKGKEIMVQDPKPLKKKTQIEQDEAYAREYQALKRKPQTKAQAKKNMMIYLRNMAGFKIDYFKGMSYDDIRPIFEKYFNSNMDFLEKTKEQMEEEDSRAHKRKTKSSKEKAAKKQKLDEEVEELKNIFK</sequence>
<evidence type="ECO:0000256" key="1">
    <source>
        <dbReference type="SAM" id="MobiDB-lite"/>
    </source>
</evidence>
<organism evidence="2">
    <name type="scientific">Tanacetum cinerariifolium</name>
    <name type="common">Dalmatian daisy</name>
    <name type="synonym">Chrysanthemum cinerariifolium</name>
    <dbReference type="NCBI Taxonomy" id="118510"/>
    <lineage>
        <taxon>Eukaryota</taxon>
        <taxon>Viridiplantae</taxon>
        <taxon>Streptophyta</taxon>
        <taxon>Embryophyta</taxon>
        <taxon>Tracheophyta</taxon>
        <taxon>Spermatophyta</taxon>
        <taxon>Magnoliopsida</taxon>
        <taxon>eudicotyledons</taxon>
        <taxon>Gunneridae</taxon>
        <taxon>Pentapetalae</taxon>
        <taxon>asterids</taxon>
        <taxon>campanulids</taxon>
        <taxon>Asterales</taxon>
        <taxon>Asteraceae</taxon>
        <taxon>Asteroideae</taxon>
        <taxon>Anthemideae</taxon>
        <taxon>Anthemidinae</taxon>
        <taxon>Tanacetum</taxon>
    </lineage>
</organism>
<proteinExistence type="predicted"/>
<gene>
    <name evidence="2" type="ORF">Tci_029188</name>
</gene>
<name>A0A6L2L7W5_TANCI</name>
<feature type="compositionally biased region" description="Basic and acidic residues" evidence="1">
    <location>
        <begin position="181"/>
        <end position="192"/>
    </location>
</feature>
<protein>
    <submittedName>
        <fullName evidence="2">Uncharacterized protein</fullName>
    </submittedName>
</protein>
<dbReference type="AlphaFoldDB" id="A0A6L2L7W5"/>
<feature type="region of interest" description="Disordered" evidence="1">
    <location>
        <begin position="164"/>
        <end position="192"/>
    </location>
</feature>